<keyword evidence="2" id="KW-0645">Protease</keyword>
<evidence type="ECO:0000256" key="6">
    <source>
        <dbReference type="ARBA" id="ARBA00022837"/>
    </source>
</evidence>
<protein>
    <submittedName>
        <fullName evidence="9">Peptidase S53</fullName>
    </submittedName>
</protein>
<reference evidence="9" key="2">
    <citation type="journal article" date="2022" name="BMC Genomics">
        <title>Comparative genome analysis of mycobacteria focusing on tRNA and non-coding RNA.</title>
        <authorList>
            <person name="Behra P.R.K."/>
            <person name="Pettersson B.M.F."/>
            <person name="Ramesh M."/>
            <person name="Das S."/>
            <person name="Dasgupta S."/>
            <person name="Kirsebom L.A."/>
        </authorList>
    </citation>
    <scope>NUCLEOTIDE SEQUENCE</scope>
    <source>
        <strain evidence="9">DSM 45406</strain>
    </source>
</reference>
<dbReference type="Pfam" id="PF09286">
    <property type="entry name" value="Pro-kuma_activ"/>
    <property type="match status" value="1"/>
</dbReference>
<evidence type="ECO:0000313" key="9">
    <source>
        <dbReference type="EMBL" id="MCV7070948.1"/>
    </source>
</evidence>
<reference evidence="9" key="1">
    <citation type="submission" date="2020-07" db="EMBL/GenBank/DDBJ databases">
        <authorList>
            <person name="Pettersson B.M.F."/>
            <person name="Behra P.R.K."/>
            <person name="Ramesh M."/>
            <person name="Das S."/>
            <person name="Dasgupta S."/>
            <person name="Kirsebom L.A."/>
        </authorList>
    </citation>
    <scope>NUCLEOTIDE SEQUENCE</scope>
    <source>
        <strain evidence="9">DSM 45406</strain>
    </source>
</reference>
<dbReference type="GO" id="GO:0046872">
    <property type="term" value="F:metal ion binding"/>
    <property type="evidence" value="ECO:0007669"/>
    <property type="project" value="UniProtKB-KW"/>
</dbReference>
<dbReference type="GO" id="GO:0006508">
    <property type="term" value="P:proteolysis"/>
    <property type="evidence" value="ECO:0007669"/>
    <property type="project" value="UniProtKB-KW"/>
</dbReference>
<dbReference type="CDD" id="cd04056">
    <property type="entry name" value="Peptidases_S53"/>
    <property type="match status" value="1"/>
</dbReference>
<dbReference type="SUPFAM" id="SSF54897">
    <property type="entry name" value="Protease propeptides/inhibitors"/>
    <property type="match status" value="1"/>
</dbReference>
<keyword evidence="3" id="KW-0479">Metal-binding</keyword>
<evidence type="ECO:0000256" key="2">
    <source>
        <dbReference type="ARBA" id="ARBA00022670"/>
    </source>
</evidence>
<gene>
    <name evidence="9" type="ORF">H7H73_11475</name>
</gene>
<dbReference type="InterPro" id="IPR030400">
    <property type="entry name" value="Sedolisin_dom"/>
</dbReference>
<dbReference type="SUPFAM" id="SSF52743">
    <property type="entry name" value="Subtilisin-like"/>
    <property type="match status" value="1"/>
</dbReference>
<proteinExistence type="predicted"/>
<dbReference type="InterPro" id="IPR036852">
    <property type="entry name" value="Peptidase_S8/S53_dom_sf"/>
</dbReference>
<dbReference type="InterPro" id="IPR015366">
    <property type="entry name" value="S53_propep"/>
</dbReference>
<evidence type="ECO:0000256" key="1">
    <source>
        <dbReference type="ARBA" id="ARBA00001913"/>
    </source>
</evidence>
<comment type="caution">
    <text evidence="9">The sequence shown here is derived from an EMBL/GenBank/DDBJ whole genome shotgun (WGS) entry which is preliminary data.</text>
</comment>
<dbReference type="PROSITE" id="PS00138">
    <property type="entry name" value="SUBTILASE_SER"/>
    <property type="match status" value="1"/>
</dbReference>
<keyword evidence="4" id="KW-0378">Hydrolase</keyword>
<feature type="domain" description="Peptidase S53" evidence="8">
    <location>
        <begin position="158"/>
        <end position="521"/>
    </location>
</feature>
<accession>A0A9X2YD06</accession>
<name>A0A9X2YD06_9MYCO</name>
<dbReference type="PANTHER" id="PTHR14218:SF15">
    <property type="entry name" value="TRIPEPTIDYL-PEPTIDASE 1"/>
    <property type="match status" value="1"/>
</dbReference>
<dbReference type="AlphaFoldDB" id="A0A9X2YD06"/>
<keyword evidence="6" id="KW-0106">Calcium</keyword>
<dbReference type="InterPro" id="IPR050819">
    <property type="entry name" value="Tripeptidyl-peptidase_I"/>
</dbReference>
<dbReference type="Gene3D" id="3.40.50.200">
    <property type="entry name" value="Peptidase S8/S53 domain"/>
    <property type="match status" value="1"/>
</dbReference>
<dbReference type="GO" id="GO:0004252">
    <property type="term" value="F:serine-type endopeptidase activity"/>
    <property type="evidence" value="ECO:0007669"/>
    <property type="project" value="InterPro"/>
</dbReference>
<keyword evidence="7" id="KW-0865">Zymogen</keyword>
<evidence type="ECO:0000259" key="8">
    <source>
        <dbReference type="PROSITE" id="PS51695"/>
    </source>
</evidence>
<sequence>MVVSVLVLLTASVGPAPTSLRGGPGEVIGGPYAALLAHSVDLGPSHDRTAQLIVELRDAGPPHTLQSWAGSRSLAVRWRPGQHWAVVEGGAQKVGRAFGVDVHDFRERHGRVFYASRRQPAIPDALTGEVSGIGRILGYTPYRTSQPRQLPLDVPEFGLAPDALRTTYEADGLFGDGYTGKGQTIAIFAFGGFEQSDLDTFASRYALPRFTPTVIGGSPGESSAETTMDLSIVHAIAPDARKVVVNARPTVEGDGAYVKIGQMMEDVDRQFPGAVWSFSISWGCDKLLTATDLAPARSALAAAAGRGTTAFMANGDLAGLECKSGDDWSSAPAADNVGLNSVASLPEMVNVGGTTLSTDARGGWLGEQTWYDIPLSLGTSGGVSELFDLPNWQGAAAGNVAADRTTGRRLTPDVAAVADPFTGVSFILDGQPTIGGGTSQAAPIWAGFAAVMNDYLLSTGGRRLGDLNPMLYRIAAGARLPAFRDVTLGGNAVDNAAPGYDLVTGLGTPRVGNLVRDIADLQQETS</sequence>
<evidence type="ECO:0000256" key="4">
    <source>
        <dbReference type="ARBA" id="ARBA00022801"/>
    </source>
</evidence>
<dbReference type="PROSITE" id="PS51695">
    <property type="entry name" value="SEDOLISIN"/>
    <property type="match status" value="1"/>
</dbReference>
<evidence type="ECO:0000256" key="7">
    <source>
        <dbReference type="ARBA" id="ARBA00023145"/>
    </source>
</evidence>
<dbReference type="InterPro" id="IPR023828">
    <property type="entry name" value="Peptidase_S8_Ser-AS"/>
</dbReference>
<dbReference type="EMBL" id="JACKRN010000424">
    <property type="protein sequence ID" value="MCV7070948.1"/>
    <property type="molecule type" value="Genomic_DNA"/>
</dbReference>
<evidence type="ECO:0000313" key="10">
    <source>
        <dbReference type="Proteomes" id="UP001140272"/>
    </source>
</evidence>
<comment type="cofactor">
    <cofactor evidence="1">
        <name>Ca(2+)</name>
        <dbReference type="ChEBI" id="CHEBI:29108"/>
    </cofactor>
</comment>
<dbReference type="GO" id="GO:0008240">
    <property type="term" value="F:tripeptidyl-peptidase activity"/>
    <property type="evidence" value="ECO:0007669"/>
    <property type="project" value="TreeGrafter"/>
</dbReference>
<evidence type="ECO:0000256" key="5">
    <source>
        <dbReference type="ARBA" id="ARBA00022825"/>
    </source>
</evidence>
<evidence type="ECO:0000256" key="3">
    <source>
        <dbReference type="ARBA" id="ARBA00022723"/>
    </source>
</evidence>
<dbReference type="Proteomes" id="UP001140272">
    <property type="component" value="Unassembled WGS sequence"/>
</dbReference>
<keyword evidence="5" id="KW-0720">Serine protease</keyword>
<dbReference type="PANTHER" id="PTHR14218">
    <property type="entry name" value="PROTEASE S8 TRIPEPTIDYL PEPTIDASE I CLN2"/>
    <property type="match status" value="1"/>
</dbReference>
<organism evidence="9 10">
    <name type="scientific">Mycolicibacterium rufum</name>
    <dbReference type="NCBI Taxonomy" id="318424"/>
    <lineage>
        <taxon>Bacteria</taxon>
        <taxon>Bacillati</taxon>
        <taxon>Actinomycetota</taxon>
        <taxon>Actinomycetes</taxon>
        <taxon>Mycobacteriales</taxon>
        <taxon>Mycobacteriaceae</taxon>
        <taxon>Mycolicibacterium</taxon>
    </lineage>
</organism>